<comment type="similarity">
    <text evidence="2">Belongs to the glycosyltransferase 2 family.</text>
</comment>
<feature type="domain" description="Glycosyltransferase 2-like" evidence="10">
    <location>
        <begin position="5"/>
        <end position="116"/>
    </location>
</feature>
<dbReference type="RefSeq" id="WP_069973793.1">
    <property type="nucleotide sequence ID" value="NZ_CP017269.1"/>
</dbReference>
<evidence type="ECO:0000256" key="9">
    <source>
        <dbReference type="ARBA" id="ARBA00048997"/>
    </source>
</evidence>
<evidence type="ECO:0000256" key="7">
    <source>
        <dbReference type="ARBA" id="ARBA00040894"/>
    </source>
</evidence>
<gene>
    <name evidence="11" type="ORF">Gferi_00750</name>
</gene>
<dbReference type="EC" id="2.4.1.266" evidence="6"/>
<evidence type="ECO:0000256" key="8">
    <source>
        <dbReference type="ARBA" id="ARBA00048689"/>
    </source>
</evidence>
<dbReference type="OrthoDB" id="9810303at2"/>
<dbReference type="EMBL" id="CP017269">
    <property type="protein sequence ID" value="AOT68240.1"/>
    <property type="molecule type" value="Genomic_DNA"/>
</dbReference>
<dbReference type="STRING" id="1424294.Gferi_00750"/>
<organism evidence="11 12">
    <name type="scientific">Geosporobacter ferrireducens</name>
    <dbReference type="NCBI Taxonomy" id="1424294"/>
    <lineage>
        <taxon>Bacteria</taxon>
        <taxon>Bacillati</taxon>
        <taxon>Bacillota</taxon>
        <taxon>Clostridia</taxon>
        <taxon>Peptostreptococcales</taxon>
        <taxon>Thermotaleaceae</taxon>
        <taxon>Geosporobacter</taxon>
    </lineage>
</organism>
<keyword evidence="12" id="KW-1185">Reference proteome</keyword>
<keyword evidence="4 11" id="KW-0808">Transferase</keyword>
<dbReference type="SUPFAM" id="SSF53448">
    <property type="entry name" value="Nucleotide-diphospho-sugar transferases"/>
    <property type="match status" value="1"/>
</dbReference>
<dbReference type="Proteomes" id="UP000095743">
    <property type="component" value="Chromosome"/>
</dbReference>
<evidence type="ECO:0000259" key="10">
    <source>
        <dbReference type="Pfam" id="PF00535"/>
    </source>
</evidence>
<comment type="cofactor">
    <cofactor evidence="1">
        <name>Mg(2+)</name>
        <dbReference type="ChEBI" id="CHEBI:18420"/>
    </cofactor>
</comment>
<evidence type="ECO:0000313" key="12">
    <source>
        <dbReference type="Proteomes" id="UP000095743"/>
    </source>
</evidence>
<keyword evidence="5" id="KW-0460">Magnesium</keyword>
<name>A0A1D8GBF7_9FIRM</name>
<dbReference type="InterPro" id="IPR050256">
    <property type="entry name" value="Glycosyltransferase_2"/>
</dbReference>
<dbReference type="CDD" id="cd04179">
    <property type="entry name" value="DPM_DPG-synthase_like"/>
    <property type="match status" value="1"/>
</dbReference>
<keyword evidence="3" id="KW-0328">Glycosyltransferase</keyword>
<evidence type="ECO:0000256" key="4">
    <source>
        <dbReference type="ARBA" id="ARBA00022679"/>
    </source>
</evidence>
<evidence type="ECO:0000256" key="2">
    <source>
        <dbReference type="ARBA" id="ARBA00006739"/>
    </source>
</evidence>
<dbReference type="PANTHER" id="PTHR48090:SF10">
    <property type="entry name" value="GLUCOSYL-3-PHOSPHOGLYCERATE SYNTHASE"/>
    <property type="match status" value="1"/>
</dbReference>
<dbReference type="GO" id="GO:0016757">
    <property type="term" value="F:glycosyltransferase activity"/>
    <property type="evidence" value="ECO:0007669"/>
    <property type="project" value="UniProtKB-KW"/>
</dbReference>
<evidence type="ECO:0000256" key="5">
    <source>
        <dbReference type="ARBA" id="ARBA00022842"/>
    </source>
</evidence>
<dbReference type="KEGG" id="gfe:Gferi_00750"/>
<dbReference type="Pfam" id="PF00535">
    <property type="entry name" value="Glycos_transf_2"/>
    <property type="match status" value="1"/>
</dbReference>
<dbReference type="PANTHER" id="PTHR48090">
    <property type="entry name" value="UNDECAPRENYL-PHOSPHATE 4-DEOXY-4-FORMAMIDO-L-ARABINOSE TRANSFERASE-RELATED"/>
    <property type="match status" value="1"/>
</dbReference>
<comment type="catalytic activity">
    <reaction evidence="8">
        <text>(2R)-3-phosphoglycerate + UDP-alpha-D-glucose = (2R)-2-O-(alpha-D-glucopyranosyl)-3-phospho-glycerate + UDP + H(+)</text>
        <dbReference type="Rhea" id="RHEA:31319"/>
        <dbReference type="ChEBI" id="CHEBI:15378"/>
        <dbReference type="ChEBI" id="CHEBI:58223"/>
        <dbReference type="ChEBI" id="CHEBI:58272"/>
        <dbReference type="ChEBI" id="CHEBI:58885"/>
        <dbReference type="ChEBI" id="CHEBI:62600"/>
        <dbReference type="EC" id="2.4.1.266"/>
    </reaction>
    <physiologicalReaction direction="left-to-right" evidence="8">
        <dbReference type="Rhea" id="RHEA:31320"/>
    </physiologicalReaction>
</comment>
<proteinExistence type="inferred from homology"/>
<dbReference type="Gene3D" id="3.90.550.10">
    <property type="entry name" value="Spore Coat Polysaccharide Biosynthesis Protein SpsA, Chain A"/>
    <property type="match status" value="1"/>
</dbReference>
<dbReference type="AlphaFoldDB" id="A0A1D8GBF7"/>
<evidence type="ECO:0000313" key="11">
    <source>
        <dbReference type="EMBL" id="AOT68240.1"/>
    </source>
</evidence>
<comment type="catalytic activity">
    <reaction evidence="9">
        <text>an NDP-alpha-D-glucose + (2R)-3-phosphoglycerate = (2R)-2-O-(alpha-D-glucopyranosyl)-3-phospho-glycerate + a ribonucleoside 5'-diphosphate + H(+)</text>
        <dbReference type="Rhea" id="RHEA:47244"/>
        <dbReference type="ChEBI" id="CHEBI:15378"/>
        <dbReference type="ChEBI" id="CHEBI:57930"/>
        <dbReference type="ChEBI" id="CHEBI:58272"/>
        <dbReference type="ChEBI" id="CHEBI:62600"/>
        <dbReference type="ChEBI" id="CHEBI:76533"/>
        <dbReference type="EC" id="2.4.1.266"/>
    </reaction>
    <physiologicalReaction direction="left-to-right" evidence="9">
        <dbReference type="Rhea" id="RHEA:47245"/>
    </physiologicalReaction>
</comment>
<evidence type="ECO:0000256" key="3">
    <source>
        <dbReference type="ARBA" id="ARBA00022676"/>
    </source>
</evidence>
<evidence type="ECO:0000256" key="6">
    <source>
        <dbReference type="ARBA" id="ARBA00039022"/>
    </source>
</evidence>
<dbReference type="InterPro" id="IPR029044">
    <property type="entry name" value="Nucleotide-diphossugar_trans"/>
</dbReference>
<reference evidence="11 12" key="1">
    <citation type="submission" date="2016-09" db="EMBL/GenBank/DDBJ databases">
        <title>Genomic analysis reveals versatility of anaerobic energy metabolism of Geosporobacter ferrireducens IRF9 of phylum Firmicutes.</title>
        <authorList>
            <person name="Kim S.-J."/>
        </authorList>
    </citation>
    <scope>NUCLEOTIDE SEQUENCE [LARGE SCALE GENOMIC DNA]</scope>
    <source>
        <strain evidence="11 12">IRF9</strain>
    </source>
</reference>
<evidence type="ECO:0000256" key="1">
    <source>
        <dbReference type="ARBA" id="ARBA00001946"/>
    </source>
</evidence>
<dbReference type="InterPro" id="IPR001173">
    <property type="entry name" value="Glyco_trans_2-like"/>
</dbReference>
<accession>A0A1D8GBF7</accession>
<sequence length="211" mass="23819">MEVAVIIPAFNEEERIGKVLEVVTQVEIISQLVVVSDGSTDDTAKTARLFTKDVIELEKNIGKGGAIMAGFAYSQADIVLLLDADLIGLKREHVLALLEPVIQGEVEATVGIFSSGRLFTDWAQKIAPFLSGQRVLKRTILKDIQKLDHTSYGFELALTKYLHARKVDVKKVFLYGISHIMKEEKLGLYRGFLWRLRMYWQILRSINVDIK</sequence>
<protein>
    <recommendedName>
        <fullName evidence="7">Glucosyl-3-phosphoglycerate synthase</fullName>
        <ecNumber evidence="6">2.4.1.266</ecNumber>
    </recommendedName>
</protein>